<keyword evidence="7" id="KW-1133">Transmembrane helix</keyword>
<keyword evidence="6" id="KW-0892">Osteogenesis</keyword>
<dbReference type="Gene3D" id="2.60.120.260">
    <property type="entry name" value="Galactose-binding domain-like"/>
    <property type="match status" value="1"/>
</dbReference>
<evidence type="ECO:0000256" key="5">
    <source>
        <dbReference type="ARBA" id="ARBA00022824"/>
    </source>
</evidence>
<evidence type="ECO:0000256" key="6">
    <source>
        <dbReference type="ARBA" id="ARBA00022855"/>
    </source>
</evidence>
<feature type="region of interest" description="Disordered" evidence="16">
    <location>
        <begin position="373"/>
        <end position="424"/>
    </location>
</feature>
<dbReference type="PANTHER" id="PTHR12953:SF0">
    <property type="entry name" value="SUN DOMAIN-CONTAINING OSSIFICATION FACTOR"/>
    <property type="match status" value="1"/>
</dbReference>
<evidence type="ECO:0000256" key="9">
    <source>
        <dbReference type="ARBA" id="ARBA00023136"/>
    </source>
</evidence>
<feature type="compositionally biased region" description="Basic residues" evidence="16">
    <location>
        <begin position="66"/>
        <end position="80"/>
    </location>
</feature>
<evidence type="ECO:0000256" key="13">
    <source>
        <dbReference type="ARBA" id="ARBA00067685"/>
    </source>
</evidence>
<evidence type="ECO:0000256" key="11">
    <source>
        <dbReference type="ARBA" id="ARBA00034697"/>
    </source>
</evidence>
<gene>
    <name evidence="18" type="ORF">J0S82_010878</name>
</gene>
<keyword evidence="10" id="KW-0325">Glycoprotein</keyword>
<keyword evidence="4" id="KW-0732">Signal</keyword>
<dbReference type="Pfam" id="PF07738">
    <property type="entry name" value="Sad1_UNC"/>
    <property type="match status" value="1"/>
</dbReference>
<comment type="caution">
    <text evidence="18">The sequence shown here is derived from an EMBL/GenBank/DDBJ whole genome shotgun (WGS) entry which is preliminary data.</text>
</comment>
<feature type="compositionally biased region" description="Low complexity" evidence="16">
    <location>
        <begin position="14"/>
        <end position="23"/>
    </location>
</feature>
<dbReference type="InterPro" id="IPR045120">
    <property type="entry name" value="Suco/Slp1-like"/>
</dbReference>
<evidence type="ECO:0000256" key="1">
    <source>
        <dbReference type="ARBA" id="ARBA00022473"/>
    </source>
</evidence>
<feature type="region of interest" description="Disordered" evidence="16">
    <location>
        <begin position="434"/>
        <end position="453"/>
    </location>
</feature>
<comment type="subcellular location">
    <subcellularLocation>
        <location evidence="11">Rough endoplasmic reticulum membrane</location>
        <topology evidence="11">Single-pass type I membrane protein</topology>
    </subcellularLocation>
</comment>
<feature type="compositionally biased region" description="Basic and acidic residues" evidence="16">
    <location>
        <begin position="373"/>
        <end position="385"/>
    </location>
</feature>
<feature type="compositionally biased region" description="Basic and acidic residues" evidence="16">
    <location>
        <begin position="395"/>
        <end position="407"/>
    </location>
</feature>
<keyword evidence="9" id="KW-0472">Membrane</keyword>
<protein>
    <recommendedName>
        <fullName evidence="13">SUN domain-containing ossification factor</fullName>
    </recommendedName>
    <alternativeName>
        <fullName evidence="15">Membrane protein CH1</fullName>
    </alternativeName>
    <alternativeName>
        <fullName evidence="14">SUN-like protein 1</fullName>
    </alternativeName>
</protein>
<evidence type="ECO:0000256" key="3">
    <source>
        <dbReference type="ARBA" id="ARBA00022692"/>
    </source>
</evidence>
<evidence type="ECO:0000256" key="12">
    <source>
        <dbReference type="ARBA" id="ARBA00055064"/>
    </source>
</evidence>
<dbReference type="Proteomes" id="UP000700334">
    <property type="component" value="Unassembled WGS sequence"/>
</dbReference>
<feature type="domain" description="SUN" evidence="17">
    <location>
        <begin position="438"/>
        <end position="600"/>
    </location>
</feature>
<evidence type="ECO:0000313" key="19">
    <source>
        <dbReference type="Proteomes" id="UP000700334"/>
    </source>
</evidence>
<evidence type="ECO:0000256" key="8">
    <source>
        <dbReference type="ARBA" id="ARBA00023054"/>
    </source>
</evidence>
<dbReference type="GO" id="GO:0046850">
    <property type="term" value="P:regulation of bone remodeling"/>
    <property type="evidence" value="ECO:0007669"/>
    <property type="project" value="TreeGrafter"/>
</dbReference>
<dbReference type="FunFam" id="2.60.120.260:FF:000024">
    <property type="entry name" value="SUN domain containing ossification factor"/>
    <property type="match status" value="1"/>
</dbReference>
<evidence type="ECO:0000256" key="2">
    <source>
        <dbReference type="ARBA" id="ARBA00022553"/>
    </source>
</evidence>
<feature type="compositionally biased region" description="Gly residues" evidence="16">
    <location>
        <begin position="56"/>
        <end position="65"/>
    </location>
</feature>
<organism evidence="18 19">
    <name type="scientific">Galemys pyrenaicus</name>
    <name type="common">Iberian desman</name>
    <name type="synonym">Pyrenean desman</name>
    <dbReference type="NCBI Taxonomy" id="202257"/>
    <lineage>
        <taxon>Eukaryota</taxon>
        <taxon>Metazoa</taxon>
        <taxon>Chordata</taxon>
        <taxon>Craniata</taxon>
        <taxon>Vertebrata</taxon>
        <taxon>Euteleostomi</taxon>
        <taxon>Mammalia</taxon>
        <taxon>Eutheria</taxon>
        <taxon>Laurasiatheria</taxon>
        <taxon>Eulipotyphla</taxon>
        <taxon>Talpidae</taxon>
        <taxon>Galemys</taxon>
    </lineage>
</organism>
<evidence type="ECO:0000256" key="4">
    <source>
        <dbReference type="ARBA" id="ARBA00022729"/>
    </source>
</evidence>
<feature type="region of interest" description="Disordered" evidence="16">
    <location>
        <begin position="1"/>
        <end position="116"/>
    </location>
</feature>
<feature type="region of interest" description="Disordered" evidence="16">
    <location>
        <begin position="1296"/>
        <end position="1316"/>
    </location>
</feature>
<dbReference type="PANTHER" id="PTHR12953">
    <property type="entry name" value="MEMBRANE PROTEIN CH1 RELATED"/>
    <property type="match status" value="1"/>
</dbReference>
<sequence length="1398" mass="154750">MVGVRAPRGVGDASPSSSSVCEVSRPRRAIGCWEASSQRPLVAGSTELEPGRARGIWGGTGGGGGWRRRARASQRPRQHRQSRENSREAPLSAPPSAPGRGRPVREPRRSRSPSAAALRSLGPILSILLGFLHLGLGSGGCREDVPPSGRGKKEEKMKKYQRALALVSCLSLCSLVWLPSWHVCCKESSSASSYYSQDDSCALENEDAQFQEKDKRQGPIKAELSEKVDSNLPVPPEEHKLKDDYIVDVQNTESKKLSSSVVKTLPAVDLHEDSSSVVVGNENIENISSSSTSEITPISKLDEIEKSGTISIAKPSETEQSETDCDVGEALDGNAPVDQPAFVSTPESLVGQHIENVSSSHGKGKITKSEFEAKVSTSEQHDGDPKSALNTSDNLKNESSDYIKPGEIDPTSVASPKDPEDIPTFDEWKKKVMEVEKEKSQSMHPSSNGGLHATKKVQKNRNNYASVECGAKILAANPEAKSTSAILIENMDLYMLNPCSTKIWFVIELCEPIQVKQFDIANYELFSSTPKDFLVSISDRYPTNKWIKLGTFHGRDERTVQSFPLDEQMYAKYVKVELLSHFGSEHFCPLSLIRVFGTSMVEEYEEIADSQYQSERQELFDEDYDAILNMVNIAANILGAKTEDLTEGFDAQLQFLKIKLNMDILFKIGNKSISENATATIAPKIPESDPVSSLVTAPEFVTTEEHKDDMAASTPDTPKESPIVQLVQEEEEDSSPSTVTLLGSGEQEDESSPWFESETQIFCSELATICCISTFSEYIYKWCSVSVAFYRQRSRTAVNKQRSDLVSLQPPLLLPAGSVDVSVLQSPSEELDSKSKEKEAESIFLGDLSSMRQGDLTNHTIDAIELEPSHPQTLSQSLLDVTPEINSLSKVEVSESIKYETGHTPSQVVPQEGFIEVDNETEKKSVSFSSIEKPAVIYETSKINEVMDTIIKEDINSMQITTKVSETIVPPVNIATVPDSEDGEAKINIADTPKQILTPVVDPSTLPEVKEEEQSPEDALLRGLQRTATDFYAELQNSTDLGYANGNLVHGSNQKESVFMRLNNRIKALEVNMSLSGRYLEELSQRYRKQMEEMQKAFNKTIIKLQNTSRIAEEQDQRQTEAIQLLQAQLTNMTQLVSNLSTTVAELKREVSDRQSYLVISLVLCVVLGLMLCMQRCRNTPQFDGDFISKLPKSNQYPSPKRCFSSYDDMNLKRRTSFPLIRSKSLQLTGKEVDPTDLYIVEPLKFSPEKKKKRCKYKTEKIETIKPADPLHPIANGDIKGRKPFTNQRDFSNMGEVYHSSYKGPPSEGSSETSSQSEESYFCGISACTSLCNGQSQKTKTEKRALKRRRSKVQDQGKLIKTLIQTKSGSLPSLHDIIKGNKEITVGTFGVTAVSGHI</sequence>
<evidence type="ECO:0000256" key="16">
    <source>
        <dbReference type="SAM" id="MobiDB-lite"/>
    </source>
</evidence>
<dbReference type="InterPro" id="IPR012919">
    <property type="entry name" value="SUN_dom"/>
</dbReference>
<dbReference type="InterPro" id="IPR008979">
    <property type="entry name" value="Galactose-bd-like_sf"/>
</dbReference>
<feature type="compositionally biased region" description="Low complexity" evidence="16">
    <location>
        <begin position="1307"/>
        <end position="1316"/>
    </location>
</feature>
<dbReference type="SUPFAM" id="SSF49785">
    <property type="entry name" value="Galactose-binding domain-like"/>
    <property type="match status" value="1"/>
</dbReference>
<reference evidence="18" key="1">
    <citation type="journal article" date="2021" name="Evol. Appl.">
        <title>The genome of the Pyrenean desman and the effects of bottlenecks and inbreeding on the genomic landscape of an endangered species.</title>
        <authorList>
            <person name="Escoda L."/>
            <person name="Castresana J."/>
        </authorList>
    </citation>
    <scope>NUCLEOTIDE SEQUENCE</scope>
    <source>
        <strain evidence="18">IBE-C5619</strain>
    </source>
</reference>
<evidence type="ECO:0000256" key="15">
    <source>
        <dbReference type="ARBA" id="ARBA00081911"/>
    </source>
</evidence>
<dbReference type="EMBL" id="JAGFMF010011697">
    <property type="protein sequence ID" value="KAG8515796.1"/>
    <property type="molecule type" value="Genomic_DNA"/>
</dbReference>
<dbReference type="PROSITE" id="PS51469">
    <property type="entry name" value="SUN"/>
    <property type="match status" value="1"/>
</dbReference>
<dbReference type="GO" id="GO:0030867">
    <property type="term" value="C:rough endoplasmic reticulum membrane"/>
    <property type="evidence" value="ECO:0007669"/>
    <property type="project" value="UniProtKB-SubCell"/>
</dbReference>
<keyword evidence="8" id="KW-0175">Coiled coil</keyword>
<dbReference type="GO" id="GO:0034975">
    <property type="term" value="P:protein folding in endoplasmic reticulum"/>
    <property type="evidence" value="ECO:0007669"/>
    <property type="project" value="TreeGrafter"/>
</dbReference>
<keyword evidence="1" id="KW-0217">Developmental protein</keyword>
<evidence type="ECO:0000313" key="18">
    <source>
        <dbReference type="EMBL" id="KAG8515796.1"/>
    </source>
</evidence>
<evidence type="ECO:0000256" key="10">
    <source>
        <dbReference type="ARBA" id="ARBA00023180"/>
    </source>
</evidence>
<name>A0A8J6DPG3_GALPY</name>
<keyword evidence="2" id="KW-0597">Phosphoprotein</keyword>
<keyword evidence="19" id="KW-1185">Reference proteome</keyword>
<feature type="region of interest" description="Disordered" evidence="16">
    <location>
        <begin position="312"/>
        <end position="342"/>
    </location>
</feature>
<evidence type="ECO:0000256" key="14">
    <source>
        <dbReference type="ARBA" id="ARBA00075366"/>
    </source>
</evidence>
<feature type="region of interest" description="Disordered" evidence="16">
    <location>
        <begin position="727"/>
        <end position="751"/>
    </location>
</feature>
<evidence type="ECO:0000256" key="7">
    <source>
        <dbReference type="ARBA" id="ARBA00022989"/>
    </source>
</evidence>
<dbReference type="OrthoDB" id="266334at2759"/>
<accession>A0A8J6DPG3</accession>
<proteinExistence type="predicted"/>
<dbReference type="GO" id="GO:0001503">
    <property type="term" value="P:ossification"/>
    <property type="evidence" value="ECO:0007669"/>
    <property type="project" value="UniProtKB-KW"/>
</dbReference>
<keyword evidence="3" id="KW-0812">Transmembrane</keyword>
<feature type="compositionally biased region" description="Acidic residues" evidence="16">
    <location>
        <begin position="319"/>
        <end position="329"/>
    </location>
</feature>
<keyword evidence="5" id="KW-0256">Endoplasmic reticulum</keyword>
<comment type="function">
    <text evidence="12">Required for bone modeling during late embryogenesis. Regulates type I collagen synthesis in osteoblasts during their postnatal maturation.</text>
</comment>
<evidence type="ECO:0000259" key="17">
    <source>
        <dbReference type="PROSITE" id="PS51469"/>
    </source>
</evidence>